<dbReference type="InterPro" id="IPR036397">
    <property type="entry name" value="RNaseH_sf"/>
</dbReference>
<accession>A5BN69</accession>
<evidence type="ECO:0008006" key="3">
    <source>
        <dbReference type="Google" id="ProtNLM"/>
    </source>
</evidence>
<dbReference type="Gene3D" id="3.30.420.10">
    <property type="entry name" value="Ribonuclease H-like superfamily/Ribonuclease H"/>
    <property type="match status" value="1"/>
</dbReference>
<dbReference type="ExpressionAtlas" id="A5BN69">
    <property type="expression patterns" value="baseline and differential"/>
</dbReference>
<sequence length="229" mass="26099">METSDHPSSSSPSPSIFSVPEWDWDQPMTQQQLEELDAIESAFRSQTSSSTPTSQEADDRRKIRRRLPNSIGSNRCPSAFKGRDLNSFSLSPCPTNRFLNLFHSPCQENFKMRLPKMNFGGHIVYSRTVTEVEKATAELLKIVETKKKELGQAILGFDIEWRPTFRKEFLLPFRAVLHDDVIDFMGLCLSSGNLILCNKHGENLIKDNPKVDPFCKDDLPFMLFLGINQ</sequence>
<dbReference type="EMBL" id="AM465310">
    <property type="protein sequence ID" value="CAN83417.1"/>
    <property type="molecule type" value="Genomic_DNA"/>
</dbReference>
<organism evidence="2">
    <name type="scientific">Vitis vinifera</name>
    <name type="common">Grape</name>
    <dbReference type="NCBI Taxonomy" id="29760"/>
    <lineage>
        <taxon>Eukaryota</taxon>
        <taxon>Viridiplantae</taxon>
        <taxon>Streptophyta</taxon>
        <taxon>Embryophyta</taxon>
        <taxon>Tracheophyta</taxon>
        <taxon>Spermatophyta</taxon>
        <taxon>Magnoliopsida</taxon>
        <taxon>eudicotyledons</taxon>
        <taxon>Gunneridae</taxon>
        <taxon>Pentapetalae</taxon>
        <taxon>rosids</taxon>
        <taxon>Vitales</taxon>
        <taxon>Vitaceae</taxon>
        <taxon>Viteae</taxon>
        <taxon>Vitis</taxon>
    </lineage>
</organism>
<evidence type="ECO:0000256" key="1">
    <source>
        <dbReference type="SAM" id="MobiDB-lite"/>
    </source>
</evidence>
<feature type="compositionally biased region" description="Low complexity" evidence="1">
    <location>
        <begin position="45"/>
        <end position="55"/>
    </location>
</feature>
<evidence type="ECO:0000313" key="2">
    <source>
        <dbReference type="EMBL" id="CAN83417.1"/>
    </source>
</evidence>
<feature type="region of interest" description="Disordered" evidence="1">
    <location>
        <begin position="1"/>
        <end position="30"/>
    </location>
</feature>
<dbReference type="AlphaFoldDB" id="A5BN69"/>
<reference evidence="2" key="1">
    <citation type="journal article" date="2007" name="PLoS ONE">
        <title>The first genome sequence of an elite grapevine cultivar (Pinot noir Vitis vinifera L.): coping with a highly heterozygous genome.</title>
        <authorList>
            <person name="Velasco R."/>
            <person name="Zharkikh A."/>
            <person name="Troggio M."/>
            <person name="Cartwright D.A."/>
            <person name="Cestaro A."/>
            <person name="Pruss D."/>
            <person name="Pindo M."/>
            <person name="FitzGerald L.M."/>
            <person name="Vezzulli S."/>
            <person name="Reid J."/>
            <person name="Malacarne G."/>
            <person name="Iliev D."/>
            <person name="Coppola G."/>
            <person name="Wardell B."/>
            <person name="Micheletti D."/>
            <person name="Macalma T."/>
            <person name="Facci M."/>
            <person name="Mitchell J.T."/>
            <person name="Perazzolli M."/>
            <person name="Eldredge G."/>
            <person name="Gatto P."/>
            <person name="Oyzerski R."/>
            <person name="Moretto M."/>
            <person name="Gutin N."/>
            <person name="Stefanini M."/>
            <person name="Chen Y."/>
            <person name="Segala C."/>
            <person name="Davenport C."/>
            <person name="Dematte L."/>
            <person name="Mraz A."/>
            <person name="Battilana J."/>
            <person name="Stormo K."/>
            <person name="Costa F."/>
            <person name="Tao Q."/>
            <person name="Si-Ammour A."/>
            <person name="Harkins T."/>
            <person name="Lackey A."/>
            <person name="Perbost C."/>
            <person name="Taillon B."/>
            <person name="Stella A."/>
            <person name="Solovyev V."/>
            <person name="Fawcett J.A."/>
            <person name="Sterck L."/>
            <person name="Vandepoele K."/>
            <person name="Grando S.M."/>
            <person name="Toppo S."/>
            <person name="Moser C."/>
            <person name="Lanchbury J."/>
            <person name="Bogden R."/>
            <person name="Skolnick M."/>
            <person name="Sgaramella V."/>
            <person name="Bhatnagar S.K."/>
            <person name="Fontana P."/>
            <person name="Gutin A."/>
            <person name="Van de Peer Y."/>
            <person name="Salamini F."/>
            <person name="Viola R."/>
        </authorList>
    </citation>
    <scope>NUCLEOTIDE SEQUENCE</scope>
</reference>
<gene>
    <name evidence="2" type="ORF">VITISV_041350</name>
</gene>
<proteinExistence type="predicted"/>
<dbReference type="GO" id="GO:0003676">
    <property type="term" value="F:nucleic acid binding"/>
    <property type="evidence" value="ECO:0007669"/>
    <property type="project" value="InterPro"/>
</dbReference>
<feature type="region of interest" description="Disordered" evidence="1">
    <location>
        <begin position="42"/>
        <end position="75"/>
    </location>
</feature>
<protein>
    <recommendedName>
        <fullName evidence="3">Werner Syndrome-like exonuclease</fullName>
    </recommendedName>
</protein>
<name>A5BN69_VITVI</name>